<gene>
    <name evidence="2" type="ORF">CRG98_029691</name>
</gene>
<protein>
    <submittedName>
        <fullName evidence="2">Uncharacterized protein</fullName>
    </submittedName>
</protein>
<proteinExistence type="predicted"/>
<name>A0A2I0J0Y6_PUNGR</name>
<accession>A0A2I0J0Y6</accession>
<dbReference type="EMBL" id="PGOL01002175">
    <property type="protein sequence ID" value="PKI49907.1"/>
    <property type="molecule type" value="Genomic_DNA"/>
</dbReference>
<comment type="caution">
    <text evidence="2">The sequence shown here is derived from an EMBL/GenBank/DDBJ whole genome shotgun (WGS) entry which is preliminary data.</text>
</comment>
<keyword evidence="3" id="KW-1185">Reference proteome</keyword>
<dbReference type="Proteomes" id="UP000233551">
    <property type="component" value="Unassembled WGS sequence"/>
</dbReference>
<evidence type="ECO:0000256" key="1">
    <source>
        <dbReference type="SAM" id="MobiDB-lite"/>
    </source>
</evidence>
<dbReference type="AlphaFoldDB" id="A0A2I0J0Y6"/>
<reference evidence="2 3" key="1">
    <citation type="submission" date="2017-11" db="EMBL/GenBank/DDBJ databases">
        <title>De-novo sequencing of pomegranate (Punica granatum L.) genome.</title>
        <authorList>
            <person name="Akparov Z."/>
            <person name="Amiraslanov A."/>
            <person name="Hajiyeva S."/>
            <person name="Abbasov M."/>
            <person name="Kaur K."/>
            <person name="Hamwieh A."/>
            <person name="Solovyev V."/>
            <person name="Salamov A."/>
            <person name="Braich B."/>
            <person name="Kosarev P."/>
            <person name="Mahmoud A."/>
            <person name="Hajiyev E."/>
            <person name="Babayeva S."/>
            <person name="Izzatullayeva V."/>
            <person name="Mammadov A."/>
            <person name="Mammadov A."/>
            <person name="Sharifova S."/>
            <person name="Ojaghi J."/>
            <person name="Eynullazada K."/>
            <person name="Bayramov B."/>
            <person name="Abdulazimova A."/>
            <person name="Shahmuradov I."/>
        </authorList>
    </citation>
    <scope>NUCLEOTIDE SEQUENCE [LARGE SCALE GENOMIC DNA]</scope>
    <source>
        <strain evidence="3">cv. AG2017</strain>
        <tissue evidence="2">Leaf</tissue>
    </source>
</reference>
<organism evidence="2 3">
    <name type="scientific">Punica granatum</name>
    <name type="common">Pomegranate</name>
    <dbReference type="NCBI Taxonomy" id="22663"/>
    <lineage>
        <taxon>Eukaryota</taxon>
        <taxon>Viridiplantae</taxon>
        <taxon>Streptophyta</taxon>
        <taxon>Embryophyta</taxon>
        <taxon>Tracheophyta</taxon>
        <taxon>Spermatophyta</taxon>
        <taxon>Magnoliopsida</taxon>
        <taxon>eudicotyledons</taxon>
        <taxon>Gunneridae</taxon>
        <taxon>Pentapetalae</taxon>
        <taxon>rosids</taxon>
        <taxon>malvids</taxon>
        <taxon>Myrtales</taxon>
        <taxon>Lythraceae</taxon>
        <taxon>Punica</taxon>
    </lineage>
</organism>
<sequence length="154" mass="17036">MRAYFRTQTPADAHARLPTRSYPCSARPHAHSRAHAYSRHCSRALRPCTPDVRLHACMHVHARPRLERSSTSLAPARVHPRSRLRAPVCSSPPARTPASPPALPLARLRPPAHTQVHAPARPNVLPVHPNILLRIPPSHSTLKPLPDSFLVSRG</sequence>
<evidence type="ECO:0000313" key="3">
    <source>
        <dbReference type="Proteomes" id="UP000233551"/>
    </source>
</evidence>
<feature type="region of interest" description="Disordered" evidence="1">
    <location>
        <begin position="68"/>
        <end position="101"/>
    </location>
</feature>
<evidence type="ECO:0000313" key="2">
    <source>
        <dbReference type="EMBL" id="PKI49907.1"/>
    </source>
</evidence>